<accession>A0AAC9PTN6</accession>
<keyword evidence="1" id="KW-0812">Transmembrane</keyword>
<organism evidence="2 3">
    <name type="scientific">Actinoalloteichus fjordicus</name>
    <dbReference type="NCBI Taxonomy" id="1612552"/>
    <lineage>
        <taxon>Bacteria</taxon>
        <taxon>Bacillati</taxon>
        <taxon>Actinomycetota</taxon>
        <taxon>Actinomycetes</taxon>
        <taxon>Pseudonocardiales</taxon>
        <taxon>Pseudonocardiaceae</taxon>
        <taxon>Actinoalloteichus</taxon>
    </lineage>
</organism>
<gene>
    <name evidence="2" type="ORF">UA74_20975</name>
</gene>
<reference evidence="3" key="1">
    <citation type="submission" date="2016-06" db="EMBL/GenBank/DDBJ databases">
        <title>Complete genome sequence of Actinoalloteichus fjordicus DSM 46855 (=ADI127-17), type strain of the new species Actinoalloteichus fjordicus.</title>
        <authorList>
            <person name="Ruckert C."/>
            <person name="Nouioui I."/>
            <person name="Willmese J."/>
            <person name="van Wezel G."/>
            <person name="Klenk H.-P."/>
            <person name="Kalinowski J."/>
            <person name="Zotchev S.B."/>
        </authorList>
    </citation>
    <scope>NUCLEOTIDE SEQUENCE [LARGE SCALE GENOMIC DNA]</scope>
    <source>
        <strain evidence="3">ADI127-7</strain>
    </source>
</reference>
<protein>
    <submittedName>
        <fullName evidence="2">Uncharacterized protein</fullName>
    </submittedName>
</protein>
<dbReference type="EMBL" id="CP016076">
    <property type="protein sequence ID" value="APU16220.1"/>
    <property type="molecule type" value="Genomic_DNA"/>
</dbReference>
<evidence type="ECO:0000256" key="1">
    <source>
        <dbReference type="SAM" id="Phobius"/>
    </source>
</evidence>
<keyword evidence="1" id="KW-1133">Transmembrane helix</keyword>
<keyword evidence="1" id="KW-0472">Membrane</keyword>
<feature type="transmembrane region" description="Helical" evidence="1">
    <location>
        <begin position="23"/>
        <end position="44"/>
    </location>
</feature>
<dbReference type="KEGG" id="acad:UA74_20975"/>
<dbReference type="Proteomes" id="UP000185511">
    <property type="component" value="Chromosome"/>
</dbReference>
<evidence type="ECO:0000313" key="2">
    <source>
        <dbReference type="EMBL" id="APU16220.1"/>
    </source>
</evidence>
<sequence>MAFASHSVAILAMEYPSNQGSQVLLVLMGAGLALLVIAVCDIASRWRVRHPRRRPPSRRDWARIREAECRSRATGSWTVDRSVLTGGVPQRAAAVASEAVVL</sequence>
<proteinExistence type="predicted"/>
<evidence type="ECO:0000313" key="3">
    <source>
        <dbReference type="Proteomes" id="UP000185511"/>
    </source>
</evidence>
<name>A0AAC9PTN6_9PSEU</name>
<keyword evidence="3" id="KW-1185">Reference proteome</keyword>
<dbReference type="AlphaFoldDB" id="A0AAC9PTN6"/>